<accession>A0A0K2JHG1</accession>
<feature type="compositionally biased region" description="Basic and acidic residues" evidence="1">
    <location>
        <begin position="493"/>
        <end position="505"/>
    </location>
</feature>
<proteinExistence type="predicted"/>
<evidence type="ECO:0000256" key="1">
    <source>
        <dbReference type="SAM" id="MobiDB-lite"/>
    </source>
</evidence>
<keyword evidence="3" id="KW-1185">Reference proteome</keyword>
<protein>
    <submittedName>
        <fullName evidence="2">p58</fullName>
    </submittedName>
</protein>
<dbReference type="Proteomes" id="UP000062963">
    <property type="component" value="Chromosome"/>
</dbReference>
<sequence length="505" mass="59677">MKEFNPKTASLATFYRKIEQFWENKSSDKPYTLNDLTNEFNLSRKWRYDTYASEKIVPLLERQVDKIESELIKAMVKTPDGVKTYWQRAFNYKYSLQEKQLEQELNLNNQQPIIVNLQTDIRDIKKESDNECDQFQQKDLSDLEFAIRGYQNKITINTCNPESLKRYIVGYCNELLPFNEEIMRSKYEQIKYIEKWNMKIIIHYSSWRLNYELPQDKVNEQLRLEQLDIERARVWSWGLPGNTSGSIFARYIYIMQATDIIQPTKLLGGVDLANSTSPKGHTTAASFWLYNLFDKKAYKVAEYTHSNATQQFKGPLEQVKDILEFYNNQLNQYFNLIQQGISINVDDSAYAILESLNREKYNYSFGQYMTFKPAQKQKFKVKHRIEAFTMLINTNQLKWLWEKCPVSKNQYELIQWEDKEDSREERMLDLYFVIGNGVANLTKEGHLLLSAQEMRVKDILSNPDYYTFHRLTATAQSSPNMESAPPYLKGQKSRSDLEERIPCPK</sequence>
<dbReference type="PATRIC" id="fig|273035.7.peg.1410"/>
<dbReference type="RefSeq" id="WP_053391155.1">
    <property type="nucleotide sequence ID" value="NZ_CP010899.1"/>
</dbReference>
<dbReference type="AlphaFoldDB" id="A0A0K2JHG1"/>
<dbReference type="NCBIfam" id="TIGR01547">
    <property type="entry name" value="phage_term_2"/>
    <property type="match status" value="1"/>
</dbReference>
<name>A0A0K2JHG1_SPIKU</name>
<evidence type="ECO:0000313" key="2">
    <source>
        <dbReference type="EMBL" id="ALA98029.1"/>
    </source>
</evidence>
<dbReference type="KEGG" id="skn:SKUN_001143"/>
<gene>
    <name evidence="2" type="ORF">SKUN_001143</name>
</gene>
<dbReference type="EMBL" id="CP010899">
    <property type="protein sequence ID" value="ALA98029.1"/>
    <property type="molecule type" value="Genomic_DNA"/>
</dbReference>
<organism evidence="2 3">
    <name type="scientific">Spiroplasma kunkelii CR2-3x</name>
    <dbReference type="NCBI Taxonomy" id="273035"/>
    <lineage>
        <taxon>Bacteria</taxon>
        <taxon>Bacillati</taxon>
        <taxon>Mycoplasmatota</taxon>
        <taxon>Mollicutes</taxon>
        <taxon>Entomoplasmatales</taxon>
        <taxon>Spiroplasmataceae</taxon>
        <taxon>Spiroplasma</taxon>
    </lineage>
</organism>
<evidence type="ECO:0000313" key="3">
    <source>
        <dbReference type="Proteomes" id="UP000062963"/>
    </source>
</evidence>
<dbReference type="InterPro" id="IPR006437">
    <property type="entry name" value="Phage_terminase_lsu"/>
</dbReference>
<feature type="region of interest" description="Disordered" evidence="1">
    <location>
        <begin position="477"/>
        <end position="505"/>
    </location>
</feature>
<reference evidence="2 3" key="1">
    <citation type="journal article" date="2015" name="Genome Announc.">
        <title>Complete Genome Sequence of Spiroplasma kunkelii Strain CR2-3x, Causal Agent of Corn Stunt Disease in Zea mays L.</title>
        <authorList>
            <person name="Davis R.E."/>
            <person name="Shao J."/>
            <person name="Dally E.L."/>
            <person name="Zhao Y."/>
            <person name="Gasparich G.E."/>
            <person name="Gaynor B.J."/>
            <person name="Athey J.C."/>
            <person name="Harrison N.A."/>
            <person name="Donofrio N."/>
        </authorList>
    </citation>
    <scope>NUCLEOTIDE SEQUENCE [LARGE SCALE GENOMIC DNA]</scope>
    <source>
        <strain evidence="2 3">CR2-3x</strain>
    </source>
</reference>